<accession>A0A401U9P5</accession>
<organism evidence="2 3">
    <name type="scientific">Chryseotalea sanaruensis</name>
    <dbReference type="NCBI Taxonomy" id="2482724"/>
    <lineage>
        <taxon>Bacteria</taxon>
        <taxon>Pseudomonadati</taxon>
        <taxon>Bacteroidota</taxon>
        <taxon>Cytophagia</taxon>
        <taxon>Cytophagales</taxon>
        <taxon>Chryseotaleaceae</taxon>
        <taxon>Chryseotalea</taxon>
    </lineage>
</organism>
<dbReference type="Pfam" id="PF00480">
    <property type="entry name" value="ROK"/>
    <property type="match status" value="2"/>
</dbReference>
<proteinExistence type="inferred from homology"/>
<dbReference type="EMBL" id="BHXQ01000003">
    <property type="protein sequence ID" value="GCC51633.1"/>
    <property type="molecule type" value="Genomic_DNA"/>
</dbReference>
<dbReference type="Proteomes" id="UP000288227">
    <property type="component" value="Unassembled WGS sequence"/>
</dbReference>
<evidence type="ECO:0000313" key="3">
    <source>
        <dbReference type="Proteomes" id="UP000288227"/>
    </source>
</evidence>
<protein>
    <submittedName>
        <fullName evidence="2">ROK family protein</fullName>
    </submittedName>
</protein>
<name>A0A401U9P5_9BACT</name>
<evidence type="ECO:0000313" key="2">
    <source>
        <dbReference type="EMBL" id="GCC51633.1"/>
    </source>
</evidence>
<dbReference type="PANTHER" id="PTHR18964">
    <property type="entry name" value="ROK (REPRESSOR, ORF, KINASE) FAMILY"/>
    <property type="match status" value="1"/>
</dbReference>
<dbReference type="InterPro" id="IPR043129">
    <property type="entry name" value="ATPase_NBD"/>
</dbReference>
<dbReference type="Gene3D" id="3.30.420.40">
    <property type="match status" value="2"/>
</dbReference>
<sequence>MKNATHVLGVDIGGSHLTAALIDMESNELLQPSYVRIRVNSKGSAYEILNTWCEAIESIFEKFPQASLKVGFAMPGPFDYERGISKITGLDKYEALYDLPVKEFLAGRLKIEMDNIRMMNDAACFLKGEVAAGAGIGYQHVIGLTLGTGTGTATYHNGITKDANLGPSPFMDSIADNYFSTRWFVNQYYQRSGKQVKDVKELLTLHSSDMHVSQLFADFTSNMTLFLKDFIQKENPELIIMGGNISQAASLFLPQVMANLSQHGIAVTIVCAALGEEAALLGAANLFQ</sequence>
<comment type="similarity">
    <text evidence="1">Belongs to the ROK (NagC/XylR) family.</text>
</comment>
<dbReference type="SUPFAM" id="SSF53067">
    <property type="entry name" value="Actin-like ATPase domain"/>
    <property type="match status" value="1"/>
</dbReference>
<reference evidence="2 3" key="1">
    <citation type="submission" date="2018-11" db="EMBL/GenBank/DDBJ databases">
        <title>Chryseotalea sanarue gen. nov., sp., nov., a member of the family Cytophagaceae, isolated from a brackish lake in Hamamatsu Japan.</title>
        <authorList>
            <person name="Maejima Y."/>
            <person name="Iino T."/>
            <person name="Muraguchi Y."/>
            <person name="Fukuda K."/>
            <person name="Ohkuma M."/>
            <person name="Moriuchi R."/>
            <person name="Dohra H."/>
            <person name="Kimbara K."/>
            <person name="Shintani M."/>
        </authorList>
    </citation>
    <scope>NUCLEOTIDE SEQUENCE [LARGE SCALE GENOMIC DNA]</scope>
    <source>
        <strain evidence="2 3">Ys</strain>
    </source>
</reference>
<dbReference type="CDD" id="cd23763">
    <property type="entry name" value="ASKHA_ATPase_ROK"/>
    <property type="match status" value="1"/>
</dbReference>
<dbReference type="RefSeq" id="WP_127122288.1">
    <property type="nucleotide sequence ID" value="NZ_BHXQ01000003.1"/>
</dbReference>
<dbReference type="PANTHER" id="PTHR18964:SF149">
    <property type="entry name" value="BIFUNCTIONAL UDP-N-ACETYLGLUCOSAMINE 2-EPIMERASE_N-ACETYLMANNOSAMINE KINASE"/>
    <property type="match status" value="1"/>
</dbReference>
<dbReference type="InterPro" id="IPR000600">
    <property type="entry name" value="ROK"/>
</dbReference>
<comment type="caution">
    <text evidence="2">The sequence shown here is derived from an EMBL/GenBank/DDBJ whole genome shotgun (WGS) entry which is preliminary data.</text>
</comment>
<keyword evidence="3" id="KW-1185">Reference proteome</keyword>
<gene>
    <name evidence="2" type="ORF">SanaruYs_18610</name>
</gene>
<dbReference type="PRINTS" id="PR00475">
    <property type="entry name" value="HEXOKINASE"/>
</dbReference>
<dbReference type="OrthoDB" id="49666at2"/>
<evidence type="ECO:0000256" key="1">
    <source>
        <dbReference type="ARBA" id="ARBA00006479"/>
    </source>
</evidence>
<dbReference type="AlphaFoldDB" id="A0A401U9P5"/>